<evidence type="ECO:0000256" key="1">
    <source>
        <dbReference type="ARBA" id="ARBA00010875"/>
    </source>
</evidence>
<proteinExistence type="inferred from homology"/>
<feature type="binding site" evidence="9">
    <location>
        <position position="135"/>
    </location>
    <ligand>
        <name>Zn(2+)</name>
        <dbReference type="ChEBI" id="CHEBI:29105"/>
        <note>catalytic</note>
    </ligand>
</feature>
<accession>A0A7W9SGL1</accession>
<gene>
    <name evidence="9" type="primary">ybeY</name>
    <name evidence="10" type="ORF">HNQ46_001391</name>
</gene>
<dbReference type="PANTHER" id="PTHR46986">
    <property type="entry name" value="ENDORIBONUCLEASE YBEY, CHLOROPLASTIC"/>
    <property type="match status" value="1"/>
</dbReference>
<comment type="cofactor">
    <cofactor evidence="9">
        <name>Zn(2+)</name>
        <dbReference type="ChEBI" id="CHEBI:29105"/>
    </cofactor>
    <text evidence="9">Binds 1 zinc ion.</text>
</comment>
<keyword evidence="8 9" id="KW-0862">Zinc</keyword>
<dbReference type="InterPro" id="IPR023091">
    <property type="entry name" value="MetalPrtase_cat_dom_sf_prd"/>
</dbReference>
<keyword evidence="6 9" id="KW-0255">Endonuclease</keyword>
<dbReference type="HAMAP" id="MF_00009">
    <property type="entry name" value="Endoribonucl_YbeY"/>
    <property type="match status" value="1"/>
</dbReference>
<dbReference type="Pfam" id="PF02130">
    <property type="entry name" value="YbeY"/>
    <property type="match status" value="1"/>
</dbReference>
<evidence type="ECO:0000313" key="10">
    <source>
        <dbReference type="EMBL" id="MBB6041411.1"/>
    </source>
</evidence>
<dbReference type="SUPFAM" id="SSF55486">
    <property type="entry name" value="Metalloproteases ('zincins'), catalytic domain"/>
    <property type="match status" value="1"/>
</dbReference>
<keyword evidence="4 9" id="KW-0540">Nuclease</keyword>
<dbReference type="PANTHER" id="PTHR46986:SF1">
    <property type="entry name" value="ENDORIBONUCLEASE YBEY, CHLOROPLASTIC"/>
    <property type="match status" value="1"/>
</dbReference>
<sequence length="165" mass="19393">MQIDIQWEVKEQTSLDYEKIIQDIVEESLDYVSCPYDVSLSVSFIESEEMRELNLSQRGIDYATDVLSFPLLSLDPPGSFPESLEEEWGNFDPETGELMLGDIVLNWDKVKEQAESYGHSLERELAFLVAHSLLHLFSYDHMEEEERKEMEQKQEEILENRGYYR</sequence>
<comment type="function">
    <text evidence="9">Single strand-specific metallo-endoribonuclease involved in late-stage 70S ribosome quality control and in maturation of the 3' terminus of the 16S rRNA.</text>
</comment>
<dbReference type="AlphaFoldDB" id="A0A7W9SGL1"/>
<evidence type="ECO:0000313" key="11">
    <source>
        <dbReference type="Proteomes" id="UP000522163"/>
    </source>
</evidence>
<reference evidence="10 11" key="1">
    <citation type="submission" date="2020-08" db="EMBL/GenBank/DDBJ databases">
        <title>Genomic Encyclopedia of Type Strains, Phase IV (KMG-IV): sequencing the most valuable type-strain genomes for metagenomic binning, comparative biology and taxonomic classification.</title>
        <authorList>
            <person name="Goeker M."/>
        </authorList>
    </citation>
    <scope>NUCLEOTIDE SEQUENCE [LARGE SCALE GENOMIC DNA]</scope>
    <source>
        <strain evidence="10 11">DSM 17245</strain>
    </source>
</reference>
<evidence type="ECO:0000256" key="5">
    <source>
        <dbReference type="ARBA" id="ARBA00022723"/>
    </source>
</evidence>
<keyword evidence="5 9" id="KW-0479">Metal-binding</keyword>
<protein>
    <recommendedName>
        <fullName evidence="9">Endoribonuclease YbeY</fullName>
        <ecNumber evidence="9">3.1.-.-</ecNumber>
    </recommendedName>
</protein>
<dbReference type="Proteomes" id="UP000522163">
    <property type="component" value="Unassembled WGS sequence"/>
</dbReference>
<comment type="similarity">
    <text evidence="1 9">Belongs to the endoribonuclease YbeY family.</text>
</comment>
<dbReference type="EC" id="3.1.-.-" evidence="9"/>
<keyword evidence="3 9" id="KW-0698">rRNA processing</keyword>
<dbReference type="NCBIfam" id="TIGR00043">
    <property type="entry name" value="rRNA maturation RNase YbeY"/>
    <property type="match status" value="1"/>
</dbReference>
<keyword evidence="7 9" id="KW-0378">Hydrolase</keyword>
<keyword evidence="9" id="KW-0963">Cytoplasm</keyword>
<dbReference type="Gene3D" id="3.40.390.30">
    <property type="entry name" value="Metalloproteases ('zincins'), catalytic domain"/>
    <property type="match status" value="1"/>
</dbReference>
<name>A0A7W9SGL1_9FIRM</name>
<evidence type="ECO:0000256" key="7">
    <source>
        <dbReference type="ARBA" id="ARBA00022801"/>
    </source>
</evidence>
<evidence type="ECO:0000256" key="4">
    <source>
        <dbReference type="ARBA" id="ARBA00022722"/>
    </source>
</evidence>
<comment type="caution">
    <text evidence="10">The sequence shown here is derived from an EMBL/GenBank/DDBJ whole genome shotgun (WGS) entry which is preliminary data.</text>
</comment>
<dbReference type="RefSeq" id="WP_183684031.1">
    <property type="nucleotide sequence ID" value="NZ_JACHHH010000006.1"/>
</dbReference>
<evidence type="ECO:0000256" key="6">
    <source>
        <dbReference type="ARBA" id="ARBA00022759"/>
    </source>
</evidence>
<dbReference type="GO" id="GO:0008270">
    <property type="term" value="F:zinc ion binding"/>
    <property type="evidence" value="ECO:0007669"/>
    <property type="project" value="UniProtKB-UniRule"/>
</dbReference>
<dbReference type="GO" id="GO:0004521">
    <property type="term" value="F:RNA endonuclease activity"/>
    <property type="evidence" value="ECO:0007669"/>
    <property type="project" value="UniProtKB-UniRule"/>
</dbReference>
<dbReference type="GO" id="GO:0006364">
    <property type="term" value="P:rRNA processing"/>
    <property type="evidence" value="ECO:0007669"/>
    <property type="project" value="UniProtKB-UniRule"/>
</dbReference>
<evidence type="ECO:0000256" key="9">
    <source>
        <dbReference type="HAMAP-Rule" id="MF_00009"/>
    </source>
</evidence>
<dbReference type="GeneID" id="85014930"/>
<dbReference type="GO" id="GO:0005737">
    <property type="term" value="C:cytoplasm"/>
    <property type="evidence" value="ECO:0007669"/>
    <property type="project" value="UniProtKB-SubCell"/>
</dbReference>
<evidence type="ECO:0000256" key="8">
    <source>
        <dbReference type="ARBA" id="ARBA00022833"/>
    </source>
</evidence>
<comment type="subcellular location">
    <subcellularLocation>
        <location evidence="9">Cytoplasm</location>
    </subcellularLocation>
</comment>
<organism evidence="10 11">
    <name type="scientific">Oribacterium sinus</name>
    <dbReference type="NCBI Taxonomy" id="237576"/>
    <lineage>
        <taxon>Bacteria</taxon>
        <taxon>Bacillati</taxon>
        <taxon>Bacillota</taxon>
        <taxon>Clostridia</taxon>
        <taxon>Lachnospirales</taxon>
        <taxon>Lachnospiraceae</taxon>
        <taxon>Oribacterium</taxon>
    </lineage>
</organism>
<feature type="binding site" evidence="9">
    <location>
        <position position="141"/>
    </location>
    <ligand>
        <name>Zn(2+)</name>
        <dbReference type="ChEBI" id="CHEBI:29105"/>
        <note>catalytic</note>
    </ligand>
</feature>
<dbReference type="InterPro" id="IPR002036">
    <property type="entry name" value="YbeY"/>
</dbReference>
<evidence type="ECO:0000256" key="2">
    <source>
        <dbReference type="ARBA" id="ARBA00022517"/>
    </source>
</evidence>
<evidence type="ECO:0000256" key="3">
    <source>
        <dbReference type="ARBA" id="ARBA00022552"/>
    </source>
</evidence>
<dbReference type="GO" id="GO:0004222">
    <property type="term" value="F:metalloendopeptidase activity"/>
    <property type="evidence" value="ECO:0007669"/>
    <property type="project" value="InterPro"/>
</dbReference>
<dbReference type="EMBL" id="JACHHH010000006">
    <property type="protein sequence ID" value="MBB6041411.1"/>
    <property type="molecule type" value="Genomic_DNA"/>
</dbReference>
<keyword evidence="2 9" id="KW-0690">Ribosome biogenesis</keyword>
<feature type="binding site" evidence="9">
    <location>
        <position position="131"/>
    </location>
    <ligand>
        <name>Zn(2+)</name>
        <dbReference type="ChEBI" id="CHEBI:29105"/>
        <note>catalytic</note>
    </ligand>
</feature>